<dbReference type="Pfam" id="PF13487">
    <property type="entry name" value="HD_5"/>
    <property type="match status" value="1"/>
</dbReference>
<keyword evidence="4" id="KW-1133">Transmembrane helix</keyword>
<dbReference type="InterPro" id="IPR037522">
    <property type="entry name" value="HD_GYP_dom"/>
</dbReference>
<comment type="subcellular location">
    <subcellularLocation>
        <location evidence="1">Cell membrane</location>
    </subcellularLocation>
</comment>
<dbReference type="KEGG" id="pkb:B4V02_22485"/>
<dbReference type="CDD" id="cd06225">
    <property type="entry name" value="HAMP"/>
    <property type="match status" value="1"/>
</dbReference>
<evidence type="ECO:0000256" key="4">
    <source>
        <dbReference type="SAM" id="Phobius"/>
    </source>
</evidence>
<feature type="transmembrane region" description="Helical" evidence="4">
    <location>
        <begin position="12"/>
        <end position="32"/>
    </location>
</feature>
<feature type="domain" description="HD" evidence="6">
    <location>
        <begin position="328"/>
        <end position="453"/>
    </location>
</feature>
<keyword evidence="4" id="KW-0812">Transmembrane</keyword>
<dbReference type="PROSITE" id="PS51832">
    <property type="entry name" value="HD_GYP"/>
    <property type="match status" value="1"/>
</dbReference>
<keyword evidence="3 4" id="KW-0472">Membrane</keyword>
<feature type="domain" description="HD-GYP" evidence="7">
    <location>
        <begin position="306"/>
        <end position="500"/>
    </location>
</feature>
<evidence type="ECO:0000313" key="9">
    <source>
        <dbReference type="Proteomes" id="UP000214666"/>
    </source>
</evidence>
<evidence type="ECO:0000256" key="1">
    <source>
        <dbReference type="ARBA" id="ARBA00004236"/>
    </source>
</evidence>
<protein>
    <submittedName>
        <fullName evidence="8">Uncharacterized protein</fullName>
    </submittedName>
</protein>
<dbReference type="PANTHER" id="PTHR45228">
    <property type="entry name" value="CYCLIC DI-GMP PHOSPHODIESTERASE TM_0186-RELATED"/>
    <property type="match status" value="1"/>
</dbReference>
<evidence type="ECO:0000259" key="5">
    <source>
        <dbReference type="PROSITE" id="PS50885"/>
    </source>
</evidence>
<feature type="transmembrane region" description="Helical" evidence="4">
    <location>
        <begin position="100"/>
        <end position="124"/>
    </location>
</feature>
<dbReference type="InterPro" id="IPR003660">
    <property type="entry name" value="HAMP_dom"/>
</dbReference>
<dbReference type="Pfam" id="PF00672">
    <property type="entry name" value="HAMP"/>
    <property type="match status" value="1"/>
</dbReference>
<feature type="transmembrane region" description="Helical" evidence="4">
    <location>
        <begin position="44"/>
        <end position="64"/>
    </location>
</feature>
<organism evidence="8 9">
    <name type="scientific">Paenibacillus kribbensis</name>
    <dbReference type="NCBI Taxonomy" id="172713"/>
    <lineage>
        <taxon>Bacteria</taxon>
        <taxon>Bacillati</taxon>
        <taxon>Bacillota</taxon>
        <taxon>Bacilli</taxon>
        <taxon>Bacillales</taxon>
        <taxon>Paenibacillaceae</taxon>
        <taxon>Paenibacillus</taxon>
    </lineage>
</organism>
<reference evidence="8 9" key="1">
    <citation type="submission" date="2017-03" db="EMBL/GenBank/DDBJ databases">
        <title>Complete genome sequence of Paenibacillus Kribbensis producing bioflocculants.</title>
        <authorList>
            <person name="Lee H.-G."/>
            <person name="Oh H.-M."/>
        </authorList>
    </citation>
    <scope>NUCLEOTIDE SEQUENCE [LARGE SCALE GENOMIC DNA]</scope>
    <source>
        <strain evidence="8 9">AM49</strain>
    </source>
</reference>
<keyword evidence="9" id="KW-1185">Reference proteome</keyword>
<dbReference type="GO" id="GO:0005886">
    <property type="term" value="C:plasma membrane"/>
    <property type="evidence" value="ECO:0007669"/>
    <property type="project" value="UniProtKB-SubCell"/>
</dbReference>
<dbReference type="InterPro" id="IPR052020">
    <property type="entry name" value="Cyclic_di-GMP/3'3'-cGAMP_PDE"/>
</dbReference>
<sequence>MPIYKRFIQHVILNYVIGSFTAVLLVGAIFVFSKLNVAQYELLGLVKIIVISSAIMIGCEVMAFQMHLRPVRRFFYGKSTTFKDAEAVYVRIHHLPNLSVLRIIGPHLLGFSIPAAGLALWMIHTGQLTFPFYYVVIACIGACLVASMHALVEFFLTMRAIRPLLEELREQTHQHYGLNLSLRGRVLLSLRHKFQLSATLIGAFPLFLFCLATQIRLERSNATHSSSYWLWAGTILIFGVAFAYLGGRLLTREIEQPIHHLLEKMNEVKEGRLNSNASDLYSDEFAELVEGFNMMIEGLKEREEKNGQLLESYFVTLAAALDARDAYTAGHSLRVAEYSVLIGRKGGLNETDLDLLRKTALLHDIGKIGVPDAVLLKDGKLTDEEFDQIKMHPVMGESILRRVEPAYAMAPYLPGVRSHHERYDGKGYPDQLSGEDIPLFGRIIAVADAFDAMTSDRPYRKGMKEEKAVMILEEGKGTQWDPYFAELFVQEWHRNKGIIS</sequence>
<keyword evidence="2" id="KW-1003">Cell membrane</keyword>
<evidence type="ECO:0000259" key="6">
    <source>
        <dbReference type="PROSITE" id="PS51831"/>
    </source>
</evidence>
<dbReference type="CDD" id="cd00077">
    <property type="entry name" value="HDc"/>
    <property type="match status" value="1"/>
</dbReference>
<feature type="transmembrane region" description="Helical" evidence="4">
    <location>
        <begin position="194"/>
        <end position="216"/>
    </location>
</feature>
<proteinExistence type="predicted"/>
<dbReference type="InterPro" id="IPR006674">
    <property type="entry name" value="HD_domain"/>
</dbReference>
<dbReference type="EMBL" id="CP020028">
    <property type="protein sequence ID" value="ASR49272.1"/>
    <property type="molecule type" value="Genomic_DNA"/>
</dbReference>
<gene>
    <name evidence="8" type="ORF">B4V02_22485</name>
</gene>
<dbReference type="PROSITE" id="PS51831">
    <property type="entry name" value="HD"/>
    <property type="match status" value="1"/>
</dbReference>
<evidence type="ECO:0000256" key="3">
    <source>
        <dbReference type="ARBA" id="ARBA00023136"/>
    </source>
</evidence>
<dbReference type="InterPro" id="IPR003607">
    <property type="entry name" value="HD/PDEase_dom"/>
</dbReference>
<evidence type="ECO:0000313" key="8">
    <source>
        <dbReference type="EMBL" id="ASR49272.1"/>
    </source>
</evidence>
<dbReference type="SMART" id="SM00471">
    <property type="entry name" value="HDc"/>
    <property type="match status" value="1"/>
</dbReference>
<evidence type="ECO:0000256" key="2">
    <source>
        <dbReference type="ARBA" id="ARBA00022475"/>
    </source>
</evidence>
<feature type="transmembrane region" description="Helical" evidence="4">
    <location>
        <begin position="130"/>
        <end position="152"/>
    </location>
</feature>
<name>A0A222WTG6_9BACL</name>
<feature type="transmembrane region" description="Helical" evidence="4">
    <location>
        <begin position="228"/>
        <end position="247"/>
    </location>
</feature>
<dbReference type="SMART" id="SM00304">
    <property type="entry name" value="HAMP"/>
    <property type="match status" value="1"/>
</dbReference>
<dbReference type="PROSITE" id="PS50885">
    <property type="entry name" value="HAMP"/>
    <property type="match status" value="1"/>
</dbReference>
<dbReference type="SUPFAM" id="SSF158472">
    <property type="entry name" value="HAMP domain-like"/>
    <property type="match status" value="1"/>
</dbReference>
<evidence type="ECO:0000259" key="7">
    <source>
        <dbReference type="PROSITE" id="PS51832"/>
    </source>
</evidence>
<feature type="domain" description="HAMP" evidence="5">
    <location>
        <begin position="252"/>
        <end position="304"/>
    </location>
</feature>
<dbReference type="PANTHER" id="PTHR45228:SF4">
    <property type="entry name" value="LIPOPROTEIN"/>
    <property type="match status" value="1"/>
</dbReference>
<dbReference type="AlphaFoldDB" id="A0A222WTG6"/>
<dbReference type="GO" id="GO:0007165">
    <property type="term" value="P:signal transduction"/>
    <property type="evidence" value="ECO:0007669"/>
    <property type="project" value="InterPro"/>
</dbReference>
<dbReference type="RefSeq" id="WP_094156489.1">
    <property type="nucleotide sequence ID" value="NZ_CP020028.1"/>
</dbReference>
<dbReference type="Gene3D" id="6.10.340.10">
    <property type="match status" value="1"/>
</dbReference>
<dbReference type="STRING" id="172713.GCA_001705305_00354"/>
<dbReference type="SUPFAM" id="SSF109604">
    <property type="entry name" value="HD-domain/PDEase-like"/>
    <property type="match status" value="1"/>
</dbReference>
<dbReference type="Gene3D" id="1.10.3210.10">
    <property type="entry name" value="Hypothetical protein af1432"/>
    <property type="match status" value="1"/>
</dbReference>
<dbReference type="OrthoDB" id="9759601at2"/>
<dbReference type="Proteomes" id="UP000214666">
    <property type="component" value="Chromosome"/>
</dbReference>
<accession>A0A222WTG6</accession>